<dbReference type="KEGG" id="pcea:J3359_12235"/>
<keyword evidence="1" id="KW-1133">Transmembrane helix</keyword>
<keyword evidence="1" id="KW-0812">Transmembrane</keyword>
<proteinExistence type="predicted"/>
<accession>A0A975H5N9</accession>
<evidence type="ECO:0000256" key="1">
    <source>
        <dbReference type="SAM" id="Phobius"/>
    </source>
</evidence>
<organism evidence="2 3">
    <name type="scientific">Polaribacter cellanae</name>
    <dbReference type="NCBI Taxonomy" id="2818493"/>
    <lineage>
        <taxon>Bacteria</taxon>
        <taxon>Pseudomonadati</taxon>
        <taxon>Bacteroidota</taxon>
        <taxon>Flavobacteriia</taxon>
        <taxon>Flavobacteriales</taxon>
        <taxon>Flavobacteriaceae</taxon>
    </lineage>
</organism>
<dbReference type="RefSeq" id="WP_208077141.1">
    <property type="nucleotide sequence ID" value="NZ_CP071869.1"/>
</dbReference>
<dbReference type="AlphaFoldDB" id="A0A975H5N9"/>
<protein>
    <submittedName>
        <fullName evidence="2">Uncharacterized protein</fullName>
    </submittedName>
</protein>
<evidence type="ECO:0000313" key="3">
    <source>
        <dbReference type="Proteomes" id="UP000663920"/>
    </source>
</evidence>
<feature type="transmembrane region" description="Helical" evidence="1">
    <location>
        <begin position="102"/>
        <end position="119"/>
    </location>
</feature>
<gene>
    <name evidence="2" type="ORF">J3359_12235</name>
</gene>
<dbReference type="Proteomes" id="UP000663920">
    <property type="component" value="Chromosome"/>
</dbReference>
<sequence length="289" mass="34315">MTSKEKHLFNLLKKKIVGVYLKNNSASAKIENWKGEDIISFQEDLFEKVNTKVSEKWFYTYFKNTPNKLPRIDMLNILCKYIGFDNWMAFKNENSKNRKQKYWFLLSIIPLLFIISFLFKTTNKFHLCFIDDDKNEPILTPLNIKILNVKDYPVYSNTNNNGCLIYETKEDIITLVITSNYYKTDTIIRHIDNNNSNVRVALDDYALMLDYYTNNKVKNWNERKAQLEKLIDKNAIIYQLYSNNIGVEIYSKKEFINLLTIPTNNLKKFKILNKDFKNGKIVKIKFIIK</sequence>
<name>A0A975H5N9_9FLAO</name>
<reference evidence="2 3" key="1">
    <citation type="submission" date="2021-03" db="EMBL/GenBank/DDBJ databases">
        <title>Complete genome of Polaribacter_sp.SM13.</title>
        <authorList>
            <person name="Jeong S.W."/>
            <person name="Bae J.W."/>
        </authorList>
    </citation>
    <scope>NUCLEOTIDE SEQUENCE [LARGE SCALE GENOMIC DNA]</scope>
    <source>
        <strain evidence="2 3">SM13</strain>
    </source>
</reference>
<keyword evidence="3" id="KW-1185">Reference proteome</keyword>
<evidence type="ECO:0000313" key="2">
    <source>
        <dbReference type="EMBL" id="QTE21587.1"/>
    </source>
</evidence>
<keyword evidence="1" id="KW-0472">Membrane</keyword>
<dbReference type="EMBL" id="CP071869">
    <property type="protein sequence ID" value="QTE21587.1"/>
    <property type="molecule type" value="Genomic_DNA"/>
</dbReference>